<reference evidence="1" key="1">
    <citation type="submission" date="2014-09" db="EMBL/GenBank/DDBJ databases">
        <authorList>
            <person name="Magalhaes I.L.F."/>
            <person name="Oliveira U."/>
            <person name="Santos F.R."/>
            <person name="Vidigal T.H.D.A."/>
            <person name="Brescovit A.D."/>
            <person name="Santos A.J."/>
        </authorList>
    </citation>
    <scope>NUCLEOTIDE SEQUENCE</scope>
    <source>
        <tissue evidence="1">Shoot tissue taken approximately 20 cm above the soil surface</tissue>
    </source>
</reference>
<protein>
    <submittedName>
        <fullName evidence="1">Uncharacterized protein</fullName>
    </submittedName>
</protein>
<evidence type="ECO:0000313" key="1">
    <source>
        <dbReference type="EMBL" id="JAD57389.1"/>
    </source>
</evidence>
<name>A0A0A9B059_ARUDO</name>
<organism evidence="1">
    <name type="scientific">Arundo donax</name>
    <name type="common">Giant reed</name>
    <name type="synonym">Donax arundinaceus</name>
    <dbReference type="NCBI Taxonomy" id="35708"/>
    <lineage>
        <taxon>Eukaryota</taxon>
        <taxon>Viridiplantae</taxon>
        <taxon>Streptophyta</taxon>
        <taxon>Embryophyta</taxon>
        <taxon>Tracheophyta</taxon>
        <taxon>Spermatophyta</taxon>
        <taxon>Magnoliopsida</taxon>
        <taxon>Liliopsida</taxon>
        <taxon>Poales</taxon>
        <taxon>Poaceae</taxon>
        <taxon>PACMAD clade</taxon>
        <taxon>Arundinoideae</taxon>
        <taxon>Arundineae</taxon>
        <taxon>Arundo</taxon>
    </lineage>
</organism>
<dbReference type="EMBL" id="GBRH01240506">
    <property type="protein sequence ID" value="JAD57389.1"/>
    <property type="molecule type" value="Transcribed_RNA"/>
</dbReference>
<accession>A0A0A9B059</accession>
<reference evidence="1" key="2">
    <citation type="journal article" date="2015" name="Data Brief">
        <title>Shoot transcriptome of the giant reed, Arundo donax.</title>
        <authorList>
            <person name="Barrero R.A."/>
            <person name="Guerrero F.D."/>
            <person name="Moolhuijzen P."/>
            <person name="Goolsby J.A."/>
            <person name="Tidwell J."/>
            <person name="Bellgard S.E."/>
            <person name="Bellgard M.I."/>
        </authorList>
    </citation>
    <scope>NUCLEOTIDE SEQUENCE</scope>
    <source>
        <tissue evidence="1">Shoot tissue taken approximately 20 cm above the soil surface</tissue>
    </source>
</reference>
<sequence length="87" mass="9695">MSTTSPSLIQSDIIWHALSSTSALSPLINLSPGNNQCINTTPRSLQWSSRWPRISGRDILSLSICDIPSRPPQYRSFLPSLINFLLK</sequence>
<proteinExistence type="predicted"/>
<dbReference type="AlphaFoldDB" id="A0A0A9B059"/>